<name>A0ABS1VC63_9PROT</name>
<dbReference type="Proteomes" id="UP000606490">
    <property type="component" value="Unassembled WGS sequence"/>
</dbReference>
<dbReference type="InterPro" id="IPR035965">
    <property type="entry name" value="PAS-like_dom_sf"/>
</dbReference>
<gene>
    <name evidence="1" type="ORF">JMJ55_28230</name>
</gene>
<protein>
    <recommendedName>
        <fullName evidence="3">PAS domain-containing protein</fullName>
    </recommendedName>
</protein>
<dbReference type="EMBL" id="JAEUXJ010000029">
    <property type="protein sequence ID" value="MBL6459215.1"/>
    <property type="molecule type" value="Genomic_DNA"/>
</dbReference>
<evidence type="ECO:0000313" key="2">
    <source>
        <dbReference type="Proteomes" id="UP000606490"/>
    </source>
</evidence>
<evidence type="ECO:0000313" key="1">
    <source>
        <dbReference type="EMBL" id="MBL6459215.1"/>
    </source>
</evidence>
<accession>A0ABS1VC63</accession>
<comment type="caution">
    <text evidence="1">The sequence shown here is derived from an EMBL/GenBank/DDBJ whole genome shotgun (WGS) entry which is preliminary data.</text>
</comment>
<sequence length="59" mass="6543">MSDLPAYDHADQQQLRLILAALQDRVILIEPNQHIAWANKAALKMHGVHEIAELGATVC</sequence>
<reference evidence="1 2" key="1">
    <citation type="submission" date="2021-01" db="EMBL/GenBank/DDBJ databases">
        <title>Belnapia mucosa sp. nov. and Belnapia arida sp. nov., isolated from the Tabernas Desert (Almeria, Spain).</title>
        <authorList>
            <person name="Molina-Menor E."/>
            <person name="Vidal-Verdu A."/>
            <person name="Calonge A."/>
            <person name="Satari L."/>
            <person name="Pereto Magraner J."/>
            <person name="Porcar Miralles M."/>
        </authorList>
    </citation>
    <scope>NUCLEOTIDE SEQUENCE [LARGE SCALE GENOMIC DNA]</scope>
    <source>
        <strain evidence="1 2">T6</strain>
    </source>
</reference>
<dbReference type="SUPFAM" id="SSF55785">
    <property type="entry name" value="PYP-like sensor domain (PAS domain)"/>
    <property type="match status" value="1"/>
</dbReference>
<dbReference type="RefSeq" id="WP_202828947.1">
    <property type="nucleotide sequence ID" value="NZ_JAEUXJ010000029.1"/>
</dbReference>
<proteinExistence type="predicted"/>
<evidence type="ECO:0008006" key="3">
    <source>
        <dbReference type="Google" id="ProtNLM"/>
    </source>
</evidence>
<dbReference type="Gene3D" id="3.30.450.20">
    <property type="entry name" value="PAS domain"/>
    <property type="match status" value="1"/>
</dbReference>
<organism evidence="1 2">
    <name type="scientific">Belnapia mucosa</name>
    <dbReference type="NCBI Taxonomy" id="2804532"/>
    <lineage>
        <taxon>Bacteria</taxon>
        <taxon>Pseudomonadati</taxon>
        <taxon>Pseudomonadota</taxon>
        <taxon>Alphaproteobacteria</taxon>
        <taxon>Acetobacterales</taxon>
        <taxon>Roseomonadaceae</taxon>
        <taxon>Belnapia</taxon>
    </lineage>
</organism>
<keyword evidence="2" id="KW-1185">Reference proteome</keyword>